<dbReference type="Gene3D" id="3.30.70.260">
    <property type="match status" value="1"/>
</dbReference>
<dbReference type="Pfam" id="PF09383">
    <property type="entry name" value="NIL"/>
    <property type="match status" value="1"/>
</dbReference>
<evidence type="ECO:0000259" key="11">
    <source>
        <dbReference type="PROSITE" id="PS50893"/>
    </source>
</evidence>
<dbReference type="Proteomes" id="UP000186104">
    <property type="component" value="Chromosome"/>
</dbReference>
<comment type="function">
    <text evidence="9">Part of the ABC transporter FtsEX involved in cellular division. Has ATPase activity.</text>
</comment>
<evidence type="ECO:0000256" key="7">
    <source>
        <dbReference type="ARBA" id="ARBA00022970"/>
    </source>
</evidence>
<dbReference type="InterPro" id="IPR027417">
    <property type="entry name" value="P-loop_NTPase"/>
</dbReference>
<dbReference type="KEGG" id="dtm:BJL86_0476"/>
<dbReference type="PANTHER" id="PTHR43166">
    <property type="entry name" value="AMINO ACID IMPORT ATP-BINDING PROTEIN"/>
    <property type="match status" value="1"/>
</dbReference>
<evidence type="ECO:0000256" key="9">
    <source>
        <dbReference type="ARBA" id="ARBA00054718"/>
    </source>
</evidence>
<evidence type="ECO:0000256" key="6">
    <source>
        <dbReference type="ARBA" id="ARBA00022967"/>
    </source>
</evidence>
<evidence type="ECO:0000256" key="4">
    <source>
        <dbReference type="ARBA" id="ARBA00022741"/>
    </source>
</evidence>
<protein>
    <submittedName>
        <fullName evidence="12">Methionine import ATP-binding protein MetN</fullName>
    </submittedName>
</protein>
<comment type="subunit">
    <text evidence="10">Homodimer. Forms a membrane-associated complex with FtsX.</text>
</comment>
<dbReference type="InterPro" id="IPR050086">
    <property type="entry name" value="MetN_ABC_transporter-like"/>
</dbReference>
<accession>A0A173LKP1</accession>
<dbReference type="InterPro" id="IPR003593">
    <property type="entry name" value="AAA+_ATPase"/>
</dbReference>
<keyword evidence="2" id="KW-0813">Transport</keyword>
<dbReference type="PROSITE" id="PS50893">
    <property type="entry name" value="ABC_TRANSPORTER_2"/>
    <property type="match status" value="1"/>
</dbReference>
<dbReference type="InterPro" id="IPR003439">
    <property type="entry name" value="ABC_transporter-like_ATP-bd"/>
</dbReference>
<evidence type="ECO:0000256" key="5">
    <source>
        <dbReference type="ARBA" id="ARBA00022840"/>
    </source>
</evidence>
<dbReference type="GO" id="GO:0006865">
    <property type="term" value="P:amino acid transport"/>
    <property type="evidence" value="ECO:0007669"/>
    <property type="project" value="UniProtKB-KW"/>
</dbReference>
<proteinExistence type="inferred from homology"/>
<keyword evidence="4" id="KW-0547">Nucleotide-binding</keyword>
<dbReference type="FunFam" id="3.40.50.300:FF:000056">
    <property type="entry name" value="Cell division ATP-binding protein FtsE"/>
    <property type="match status" value="1"/>
</dbReference>
<keyword evidence="8" id="KW-0472">Membrane</keyword>
<reference evidence="12 13" key="1">
    <citation type="submission" date="2016-06" db="EMBL/GenBank/DDBJ databases">
        <title>Complete genome sequence of a saline-alkali tolerant type strain Dietzia timorensis ID05-A0528T.</title>
        <authorList>
            <person name="Wu X."/>
        </authorList>
    </citation>
    <scope>NUCLEOTIDE SEQUENCE [LARGE SCALE GENOMIC DNA]</scope>
    <source>
        <strain evidence="12 13">ID05-A0528</strain>
    </source>
</reference>
<dbReference type="EMBL" id="CP015961">
    <property type="protein sequence ID" value="ANI91282.1"/>
    <property type="molecule type" value="Genomic_DNA"/>
</dbReference>
<dbReference type="SMART" id="SM00382">
    <property type="entry name" value="AAA"/>
    <property type="match status" value="1"/>
</dbReference>
<dbReference type="SUPFAM" id="SSF52540">
    <property type="entry name" value="P-loop containing nucleoside triphosphate hydrolases"/>
    <property type="match status" value="1"/>
</dbReference>
<evidence type="ECO:0000256" key="1">
    <source>
        <dbReference type="ARBA" id="ARBA00005417"/>
    </source>
</evidence>
<evidence type="ECO:0000256" key="3">
    <source>
        <dbReference type="ARBA" id="ARBA00022475"/>
    </source>
</evidence>
<dbReference type="InterPro" id="IPR017871">
    <property type="entry name" value="ABC_transporter-like_CS"/>
</dbReference>
<dbReference type="Pfam" id="PF00005">
    <property type="entry name" value="ABC_tran"/>
    <property type="match status" value="1"/>
</dbReference>
<dbReference type="PROSITE" id="PS00211">
    <property type="entry name" value="ABC_TRANSPORTER_1"/>
    <property type="match status" value="1"/>
</dbReference>
<evidence type="ECO:0000256" key="10">
    <source>
        <dbReference type="ARBA" id="ARBA00063837"/>
    </source>
</evidence>
<dbReference type="PANTHER" id="PTHR43166:SF30">
    <property type="entry name" value="METHIONINE IMPORT ATP-BINDING PROTEIN METN"/>
    <property type="match status" value="1"/>
</dbReference>
<dbReference type="InterPro" id="IPR018449">
    <property type="entry name" value="NIL_domain"/>
</dbReference>
<evidence type="ECO:0000313" key="12">
    <source>
        <dbReference type="EMBL" id="ANI91282.1"/>
    </source>
</evidence>
<comment type="similarity">
    <text evidence="1">Belongs to the ABC transporter superfamily.</text>
</comment>
<organism evidence="12 13">
    <name type="scientific">Dietzia timorensis</name>
    <dbReference type="NCBI Taxonomy" id="499555"/>
    <lineage>
        <taxon>Bacteria</taxon>
        <taxon>Bacillati</taxon>
        <taxon>Actinomycetota</taxon>
        <taxon>Actinomycetes</taxon>
        <taxon>Mycobacteriales</taxon>
        <taxon>Dietziaceae</taxon>
        <taxon>Dietzia</taxon>
    </lineage>
</organism>
<sequence>MIELTKVSKVFPGPVTALDEVDLSIPAGQIHGIVGRSGAGKSTLIRCLTGLDRATSGSIEVGGVDMGSAKGSALAGARRQIGMVSQNVNLLDSRTAEKNIAHPLKIAGAKPADIAARVDELLELVGLTERRKNYPAQLSGGQQQRVGIARALATNAPVLLCDEPTSALDTATTRQILELIRRVRDRLGVTVLIITHEMSVVREVCDSVTLLAEGRVERTGPILDVIGDAGSPLAKELIPMPSSGTSRDGETLLEIMTAEGASRPDVTEIFALLRQEGIEATIEAGTIETISGRQIGRLHLRPKRPQDDIAAALQLLRSKGIYAQPLGDAEGETA</sequence>
<evidence type="ECO:0000313" key="13">
    <source>
        <dbReference type="Proteomes" id="UP000186104"/>
    </source>
</evidence>
<dbReference type="SUPFAM" id="SSF55021">
    <property type="entry name" value="ACT-like"/>
    <property type="match status" value="1"/>
</dbReference>
<dbReference type="RefSeq" id="WP_067477189.1">
    <property type="nucleotide sequence ID" value="NZ_CP015961.1"/>
</dbReference>
<dbReference type="InterPro" id="IPR045865">
    <property type="entry name" value="ACT-like_dom_sf"/>
</dbReference>
<dbReference type="SMART" id="SM00930">
    <property type="entry name" value="NIL"/>
    <property type="match status" value="1"/>
</dbReference>
<dbReference type="GO" id="GO:0016887">
    <property type="term" value="F:ATP hydrolysis activity"/>
    <property type="evidence" value="ECO:0007669"/>
    <property type="project" value="InterPro"/>
</dbReference>
<dbReference type="GO" id="GO:0005524">
    <property type="term" value="F:ATP binding"/>
    <property type="evidence" value="ECO:0007669"/>
    <property type="project" value="UniProtKB-KW"/>
</dbReference>
<dbReference type="AlphaFoldDB" id="A0A173LKP1"/>
<dbReference type="GO" id="GO:0005886">
    <property type="term" value="C:plasma membrane"/>
    <property type="evidence" value="ECO:0007669"/>
    <property type="project" value="UniProtKB-ARBA"/>
</dbReference>
<gene>
    <name evidence="12" type="ORF">BJL86_0476</name>
</gene>
<dbReference type="STRING" id="499555.BJL86_0476"/>
<keyword evidence="6" id="KW-1278">Translocase</keyword>
<keyword evidence="13" id="KW-1185">Reference proteome</keyword>
<dbReference type="Gene3D" id="3.40.50.300">
    <property type="entry name" value="P-loop containing nucleotide triphosphate hydrolases"/>
    <property type="match status" value="1"/>
</dbReference>
<feature type="domain" description="ABC transporter" evidence="11">
    <location>
        <begin position="2"/>
        <end position="238"/>
    </location>
</feature>
<evidence type="ECO:0000256" key="8">
    <source>
        <dbReference type="ARBA" id="ARBA00023136"/>
    </source>
</evidence>
<evidence type="ECO:0000256" key="2">
    <source>
        <dbReference type="ARBA" id="ARBA00022448"/>
    </source>
</evidence>
<keyword evidence="7" id="KW-0029">Amino-acid transport</keyword>
<keyword evidence="3" id="KW-1003">Cell membrane</keyword>
<name>A0A173LKP1_9ACTN</name>
<dbReference type="OrthoDB" id="4398079at2"/>
<keyword evidence="5 12" id="KW-0067">ATP-binding</keyword>